<protein>
    <submittedName>
        <fullName evidence="3">Uncharacterized protein</fullName>
    </submittedName>
</protein>
<organism evidence="3 4">
    <name type="scientific">Tilletia caries</name>
    <name type="common">wheat bunt fungus</name>
    <dbReference type="NCBI Taxonomy" id="13290"/>
    <lineage>
        <taxon>Eukaryota</taxon>
        <taxon>Fungi</taxon>
        <taxon>Dikarya</taxon>
        <taxon>Basidiomycota</taxon>
        <taxon>Ustilaginomycotina</taxon>
        <taxon>Exobasidiomycetes</taxon>
        <taxon>Tilletiales</taxon>
        <taxon>Tilletiaceae</taxon>
        <taxon>Tilletia</taxon>
    </lineage>
</organism>
<dbReference type="EMBL" id="CAJHJG010003733">
    <property type="protein sequence ID" value="CAD6934870.1"/>
    <property type="molecule type" value="Genomic_DNA"/>
</dbReference>
<dbReference type="Proteomes" id="UP000836402">
    <property type="component" value="Unassembled WGS sequence"/>
</dbReference>
<reference evidence="3" key="2">
    <citation type="journal article" date="2019" name="IMA Fungus">
        <title>Genome sequencing and comparison of five Tilletia species to identify candidate genes for the detection of regulated species infecting wheat.</title>
        <authorList>
            <person name="Nguyen H.D.T."/>
            <person name="Sultana T."/>
            <person name="Kesanakurti P."/>
            <person name="Hambleton S."/>
        </authorList>
    </citation>
    <scope>NUCLEOTIDE SEQUENCE</scope>
    <source>
        <strain evidence="3">DAOMC 238032</strain>
    </source>
</reference>
<reference evidence="2" key="3">
    <citation type="submission" date="2020-10" db="EMBL/GenBank/DDBJ databases">
        <authorList>
            <person name="Sedaghatjoo S."/>
        </authorList>
    </citation>
    <scope>NUCLEOTIDE SEQUENCE</scope>
    <source>
        <strain evidence="2">AZH3</strain>
    </source>
</reference>
<reference evidence="3" key="1">
    <citation type="submission" date="2016-04" db="EMBL/GenBank/DDBJ databases">
        <authorList>
            <person name="Nguyen H.D."/>
            <person name="Kesanakurti P."/>
            <person name="Cullis J."/>
            <person name="Levesque C.A."/>
            <person name="Hambleton S."/>
        </authorList>
    </citation>
    <scope>NUCLEOTIDE SEQUENCE</scope>
    <source>
        <strain evidence="3">DAOMC 238032</strain>
    </source>
</reference>
<sequence length="267" mass="29283">MLYPIIFFDMVHTGGGKYDRELRVFSLLDLFPLPFHPNSSSAPMSIATGWLSSKTSSSPKGAAHHTDPKNDEDIRRPRIPDPDATLTFNQFEQVVEDVGDERAAELYGEDWPESRRTTMSWTIPAGSGQALGLDPSSASALEGREMYLRTDKDVNGFLRLFWPKGYHESIHTPIIKVIYRRDAPARRVAPADVRSDVAVPATGSDSGSGSGKCGEELSTATRVKLEEEGDDVRKGTDCRVPPCSCGDEGGKGKECCSEIHDDLQAYC</sequence>
<dbReference type="EMBL" id="LWDD02001151">
    <property type="protein sequence ID" value="KAE8252134.1"/>
    <property type="molecule type" value="Genomic_DNA"/>
</dbReference>
<evidence type="ECO:0000313" key="3">
    <source>
        <dbReference type="EMBL" id="KAE8252134.1"/>
    </source>
</evidence>
<evidence type="ECO:0000313" key="2">
    <source>
        <dbReference type="EMBL" id="CAD6934870.1"/>
    </source>
</evidence>
<gene>
    <name evidence="3" type="ORF">A4X03_0g6247</name>
    <name evidence="2" type="ORF">JKIAZH3_G2111</name>
</gene>
<feature type="compositionally biased region" description="Basic and acidic residues" evidence="1">
    <location>
        <begin position="64"/>
        <end position="81"/>
    </location>
</feature>
<keyword evidence="5" id="KW-1185">Reference proteome</keyword>
<feature type="region of interest" description="Disordered" evidence="1">
    <location>
        <begin position="52"/>
        <end position="84"/>
    </location>
</feature>
<name>A0A177VDV5_9BASI</name>
<proteinExistence type="predicted"/>
<comment type="caution">
    <text evidence="3">The sequence shown here is derived from an EMBL/GenBank/DDBJ whole genome shotgun (WGS) entry which is preliminary data.</text>
</comment>
<dbReference type="Proteomes" id="UP000077671">
    <property type="component" value="Unassembled WGS sequence"/>
</dbReference>
<dbReference type="AlphaFoldDB" id="A0A177VDV5"/>
<evidence type="ECO:0000256" key="1">
    <source>
        <dbReference type="SAM" id="MobiDB-lite"/>
    </source>
</evidence>
<evidence type="ECO:0000313" key="5">
    <source>
        <dbReference type="Proteomes" id="UP000836402"/>
    </source>
</evidence>
<evidence type="ECO:0000313" key="4">
    <source>
        <dbReference type="Proteomes" id="UP000077671"/>
    </source>
</evidence>
<accession>A0A177VDV5</accession>
<feature type="region of interest" description="Disordered" evidence="1">
    <location>
        <begin position="198"/>
        <end position="221"/>
    </location>
</feature>